<dbReference type="AlphaFoldDB" id="A0A382M790"/>
<evidence type="ECO:0000313" key="2">
    <source>
        <dbReference type="EMBL" id="SVC44478.1"/>
    </source>
</evidence>
<feature type="non-terminal residue" evidence="2">
    <location>
        <position position="1"/>
    </location>
</feature>
<dbReference type="InterPro" id="IPR016064">
    <property type="entry name" value="NAD/diacylglycerol_kinase_sf"/>
</dbReference>
<evidence type="ECO:0000259" key="1">
    <source>
        <dbReference type="Pfam" id="PF19279"/>
    </source>
</evidence>
<dbReference type="Gene3D" id="2.60.200.40">
    <property type="match status" value="1"/>
</dbReference>
<dbReference type="EMBL" id="UINC01091589">
    <property type="protein sequence ID" value="SVC44478.1"/>
    <property type="molecule type" value="Genomic_DNA"/>
</dbReference>
<feature type="domain" description="YegS/DAGK C-terminal" evidence="1">
    <location>
        <begin position="81"/>
        <end position="169"/>
    </location>
</feature>
<sequence length="184" mass="20419">VVVASDAELLHLVTRHRRAGTEVPPLALTGGDLWRTLGGSPEVERWRGEQGQRLRVDLGTALMDGRLHWFCAHLVARHSWLRGRTWVAANAAHLGNWNVAPRAHPGDGLLDVLDADLATGQRFGARRRLPSGTHVPHPGIRYTRTRAEQVDFERPTPIWLDGRRTGTAKRLSVRLEVGALLIVV</sequence>
<proteinExistence type="predicted"/>
<dbReference type="InterPro" id="IPR045540">
    <property type="entry name" value="YegS/DAGK_C"/>
</dbReference>
<protein>
    <recommendedName>
        <fullName evidence="1">YegS/DAGK C-terminal domain-containing protein</fullName>
    </recommendedName>
</protein>
<gene>
    <name evidence="2" type="ORF">METZ01_LOCUS297332</name>
</gene>
<organism evidence="2">
    <name type="scientific">marine metagenome</name>
    <dbReference type="NCBI Taxonomy" id="408172"/>
    <lineage>
        <taxon>unclassified sequences</taxon>
        <taxon>metagenomes</taxon>
        <taxon>ecological metagenomes</taxon>
    </lineage>
</organism>
<dbReference type="Pfam" id="PF19279">
    <property type="entry name" value="YegS_C"/>
    <property type="match status" value="1"/>
</dbReference>
<reference evidence="2" key="1">
    <citation type="submission" date="2018-05" db="EMBL/GenBank/DDBJ databases">
        <authorList>
            <person name="Lanie J.A."/>
            <person name="Ng W.-L."/>
            <person name="Kazmierczak K.M."/>
            <person name="Andrzejewski T.M."/>
            <person name="Davidsen T.M."/>
            <person name="Wayne K.J."/>
            <person name="Tettelin H."/>
            <person name="Glass J.I."/>
            <person name="Rusch D."/>
            <person name="Podicherti R."/>
            <person name="Tsui H.-C.T."/>
            <person name="Winkler M.E."/>
        </authorList>
    </citation>
    <scope>NUCLEOTIDE SEQUENCE</scope>
</reference>
<dbReference type="SUPFAM" id="SSF111331">
    <property type="entry name" value="NAD kinase/diacylglycerol kinase-like"/>
    <property type="match status" value="1"/>
</dbReference>
<name>A0A382M790_9ZZZZ</name>
<accession>A0A382M790</accession>